<dbReference type="AlphaFoldDB" id="A0A1E5VN55"/>
<proteinExistence type="predicted"/>
<reference evidence="1 2" key="1">
    <citation type="submission" date="2016-09" db="EMBL/GenBank/DDBJ databases">
        <title>The draft genome of Dichanthelium oligosanthes: A C3 panicoid grass species.</title>
        <authorList>
            <person name="Studer A.J."/>
            <person name="Schnable J.C."/>
            <person name="Brutnell T.P."/>
        </authorList>
    </citation>
    <scope>NUCLEOTIDE SEQUENCE [LARGE SCALE GENOMIC DNA]</scope>
    <source>
        <strain evidence="2">cv. Kellogg 1175</strain>
        <tissue evidence="1">Leaf</tissue>
    </source>
</reference>
<keyword evidence="2" id="KW-1185">Reference proteome</keyword>
<protein>
    <submittedName>
        <fullName evidence="1">Uncharacterized protein</fullName>
    </submittedName>
</protein>
<name>A0A1E5VN55_9POAL</name>
<evidence type="ECO:0000313" key="1">
    <source>
        <dbReference type="EMBL" id="OEL26563.1"/>
    </source>
</evidence>
<gene>
    <name evidence="1" type="ORF">BAE44_0012418</name>
</gene>
<accession>A0A1E5VN55</accession>
<sequence length="125" mass="13535">LQVLVLGRVARHPLALKRLSFTPPAPVPSSPLGRRRWLLLRPLHPFKASVLRLLRNGSKRLYGSLVMPTPLVASAGVFLDGGDEDLQPGHVAPSDACVRSGLSGRLGPVCNWVFFEGLSVKLLLL</sequence>
<feature type="non-terminal residue" evidence="1">
    <location>
        <position position="1"/>
    </location>
</feature>
<dbReference type="Proteomes" id="UP000095767">
    <property type="component" value="Unassembled WGS sequence"/>
</dbReference>
<organism evidence="1 2">
    <name type="scientific">Dichanthelium oligosanthes</name>
    <dbReference type="NCBI Taxonomy" id="888268"/>
    <lineage>
        <taxon>Eukaryota</taxon>
        <taxon>Viridiplantae</taxon>
        <taxon>Streptophyta</taxon>
        <taxon>Embryophyta</taxon>
        <taxon>Tracheophyta</taxon>
        <taxon>Spermatophyta</taxon>
        <taxon>Magnoliopsida</taxon>
        <taxon>Liliopsida</taxon>
        <taxon>Poales</taxon>
        <taxon>Poaceae</taxon>
        <taxon>PACMAD clade</taxon>
        <taxon>Panicoideae</taxon>
        <taxon>Panicodae</taxon>
        <taxon>Paniceae</taxon>
        <taxon>Dichantheliinae</taxon>
        <taxon>Dichanthelium</taxon>
    </lineage>
</organism>
<comment type="caution">
    <text evidence="1">The sequence shown here is derived from an EMBL/GenBank/DDBJ whole genome shotgun (WGS) entry which is preliminary data.</text>
</comment>
<dbReference type="EMBL" id="LWDX02034440">
    <property type="protein sequence ID" value="OEL26563.1"/>
    <property type="molecule type" value="Genomic_DNA"/>
</dbReference>
<dbReference type="OrthoDB" id="10652913at2759"/>
<evidence type="ECO:0000313" key="2">
    <source>
        <dbReference type="Proteomes" id="UP000095767"/>
    </source>
</evidence>